<name>A0A7W8VFS0_9ACTN</name>
<dbReference type="GO" id="GO:0043720">
    <property type="term" value="F:3-keto-5-aminohexanoate cleavage activity"/>
    <property type="evidence" value="ECO:0007669"/>
    <property type="project" value="InterPro"/>
</dbReference>
<dbReference type="PANTHER" id="PTHR37418">
    <property type="entry name" value="3-KETO-5-AMINOHEXANOATE CLEAVAGE ENZYME-RELATED"/>
    <property type="match status" value="1"/>
</dbReference>
<dbReference type="EMBL" id="JACHDB010000001">
    <property type="protein sequence ID" value="MBB5434244.1"/>
    <property type="molecule type" value="Genomic_DNA"/>
</dbReference>
<comment type="caution">
    <text evidence="1">The sequence shown here is derived from an EMBL/GenBank/DDBJ whole genome shotgun (WGS) entry which is preliminary data.</text>
</comment>
<reference evidence="1 2" key="1">
    <citation type="submission" date="2020-08" db="EMBL/GenBank/DDBJ databases">
        <title>Sequencing the genomes of 1000 actinobacteria strains.</title>
        <authorList>
            <person name="Klenk H.-P."/>
        </authorList>
    </citation>
    <scope>NUCLEOTIDE SEQUENCE [LARGE SCALE GENOMIC DNA]</scope>
    <source>
        <strain evidence="1 2">DSM 44551</strain>
    </source>
</reference>
<dbReference type="RefSeq" id="WP_184394716.1">
    <property type="nucleotide sequence ID" value="NZ_BAAAJD010000021.1"/>
</dbReference>
<dbReference type="Pfam" id="PF05853">
    <property type="entry name" value="BKACE"/>
    <property type="match status" value="2"/>
</dbReference>
<dbReference type="InterPro" id="IPR008567">
    <property type="entry name" value="BKACE"/>
</dbReference>
<dbReference type="AlphaFoldDB" id="A0A7W8VFS0"/>
<organism evidence="1 2">
    <name type="scientific">Nocardiopsis composta</name>
    <dbReference type="NCBI Taxonomy" id="157465"/>
    <lineage>
        <taxon>Bacteria</taxon>
        <taxon>Bacillati</taxon>
        <taxon>Actinomycetota</taxon>
        <taxon>Actinomycetes</taxon>
        <taxon>Streptosporangiales</taxon>
        <taxon>Nocardiopsidaceae</taxon>
        <taxon>Nocardiopsis</taxon>
    </lineage>
</organism>
<accession>A0A7W8VFS0</accession>
<keyword evidence="2" id="KW-1185">Reference proteome</keyword>
<dbReference type="PANTHER" id="PTHR37418:SF1">
    <property type="entry name" value="3-KETO-5-AMINOHEXANOATE CLEAVAGE PROTEIN"/>
    <property type="match status" value="1"/>
</dbReference>
<dbReference type="Proteomes" id="UP000572635">
    <property type="component" value="Unassembled WGS sequence"/>
</dbReference>
<evidence type="ECO:0000313" key="2">
    <source>
        <dbReference type="Proteomes" id="UP000572635"/>
    </source>
</evidence>
<gene>
    <name evidence="1" type="ORF">HDA36_004328</name>
</gene>
<dbReference type="InterPro" id="IPR013785">
    <property type="entry name" value="Aldolase_TIM"/>
</dbReference>
<sequence length="244" mass="25180">MRITACLNGDRRPGAHPSLPVSAEQVARDAAAAVAAGADAVHVHPRAADGSEALDPQVLTPLLERLRAAIPGVPVSVTTALTAQPDPWLRYDLVQRWGALPDTATVNLHEPGAVEVARLLVDRRVGVEAGLESAASARLLAATGMAAEFTGVLVEPAHADIGAALEEAAAIDAVLDRAGIDLPRQMHGTDGTAWPVLEAAVAAGRDVRIGLEDTLRTADGAEAPDNAALVAEVVRLVSSAESRR</sequence>
<proteinExistence type="predicted"/>
<dbReference type="Gene3D" id="3.20.20.70">
    <property type="entry name" value="Aldolase class I"/>
    <property type="match status" value="2"/>
</dbReference>
<protein>
    <submittedName>
        <fullName evidence="1">Uncharacterized protein (DUF849 family)</fullName>
    </submittedName>
</protein>
<evidence type="ECO:0000313" key="1">
    <source>
        <dbReference type="EMBL" id="MBB5434244.1"/>
    </source>
</evidence>